<protein>
    <submittedName>
        <fullName evidence="2">Putative quinone oxidoreductase, YhdH/YhfP family</fullName>
    </submittedName>
</protein>
<keyword evidence="3" id="KW-1185">Reference proteome</keyword>
<dbReference type="InterPro" id="IPR014188">
    <property type="entry name" value="Acrylyl-CoA_reductase_AcuI"/>
</dbReference>
<dbReference type="InterPro" id="IPR020843">
    <property type="entry name" value="ER"/>
</dbReference>
<evidence type="ECO:0000259" key="1">
    <source>
        <dbReference type="SMART" id="SM00829"/>
    </source>
</evidence>
<dbReference type="InterPro" id="IPR051397">
    <property type="entry name" value="Zn-ADH-like_protein"/>
</dbReference>
<dbReference type="InterPro" id="IPR011032">
    <property type="entry name" value="GroES-like_sf"/>
</dbReference>
<dbReference type="Gene3D" id="3.40.50.720">
    <property type="entry name" value="NAD(P)-binding Rossmann-like Domain"/>
    <property type="match status" value="1"/>
</dbReference>
<organism evidence="2 3">
    <name type="scientific">Isobaculum melis</name>
    <dbReference type="NCBI Taxonomy" id="142588"/>
    <lineage>
        <taxon>Bacteria</taxon>
        <taxon>Bacillati</taxon>
        <taxon>Bacillota</taxon>
        <taxon>Bacilli</taxon>
        <taxon>Lactobacillales</taxon>
        <taxon>Carnobacteriaceae</taxon>
        <taxon>Isobaculum</taxon>
    </lineage>
</organism>
<dbReference type="AlphaFoldDB" id="A0A1H9PPF8"/>
<dbReference type="PANTHER" id="PTHR43677">
    <property type="entry name" value="SHORT-CHAIN DEHYDROGENASE/REDUCTASE"/>
    <property type="match status" value="1"/>
</dbReference>
<gene>
    <name evidence="2" type="ORF">SAMN04488559_10160</name>
</gene>
<dbReference type="SUPFAM" id="SSF50129">
    <property type="entry name" value="GroES-like"/>
    <property type="match status" value="1"/>
</dbReference>
<feature type="domain" description="Enoyl reductase (ER)" evidence="1">
    <location>
        <begin position="15"/>
        <end position="328"/>
    </location>
</feature>
<accession>A0A1H9PPF8</accession>
<proteinExistence type="predicted"/>
<dbReference type="OrthoDB" id="9782155at2"/>
<dbReference type="Pfam" id="PF00107">
    <property type="entry name" value="ADH_zinc_N"/>
    <property type="match status" value="1"/>
</dbReference>
<name>A0A1H9PPF8_9LACT</name>
<dbReference type="Pfam" id="PF08240">
    <property type="entry name" value="ADH_N"/>
    <property type="match status" value="1"/>
</dbReference>
<dbReference type="InterPro" id="IPR013154">
    <property type="entry name" value="ADH-like_N"/>
</dbReference>
<dbReference type="InterPro" id="IPR013149">
    <property type="entry name" value="ADH-like_C"/>
</dbReference>
<evidence type="ECO:0000313" key="3">
    <source>
        <dbReference type="Proteomes" id="UP000198948"/>
    </source>
</evidence>
<dbReference type="RefSeq" id="WP_092649223.1">
    <property type="nucleotide sequence ID" value="NZ_FOHA01000001.1"/>
</dbReference>
<dbReference type="EMBL" id="FOHA01000001">
    <property type="protein sequence ID" value="SER50226.1"/>
    <property type="molecule type" value="Genomic_DNA"/>
</dbReference>
<dbReference type="InterPro" id="IPR036291">
    <property type="entry name" value="NAD(P)-bd_dom_sf"/>
</dbReference>
<reference evidence="2 3" key="1">
    <citation type="submission" date="2016-10" db="EMBL/GenBank/DDBJ databases">
        <authorList>
            <person name="de Groot N.N."/>
        </authorList>
    </citation>
    <scope>NUCLEOTIDE SEQUENCE [LARGE SCALE GENOMIC DNA]</scope>
    <source>
        <strain evidence="2 3">DSM 13760</strain>
    </source>
</reference>
<dbReference type="GO" id="GO:0043957">
    <property type="term" value="F:acryloyl-CoA reductase (NADPH) activity"/>
    <property type="evidence" value="ECO:0007669"/>
    <property type="project" value="TreeGrafter"/>
</dbReference>
<dbReference type="STRING" id="142588.SAMN04488559_10160"/>
<evidence type="ECO:0000313" key="2">
    <source>
        <dbReference type="EMBL" id="SER50226.1"/>
    </source>
</evidence>
<dbReference type="SUPFAM" id="SSF51735">
    <property type="entry name" value="NAD(P)-binding Rossmann-fold domains"/>
    <property type="match status" value="1"/>
</dbReference>
<dbReference type="Gene3D" id="3.90.180.10">
    <property type="entry name" value="Medium-chain alcohol dehydrogenases, catalytic domain"/>
    <property type="match status" value="1"/>
</dbReference>
<dbReference type="Proteomes" id="UP000198948">
    <property type="component" value="Unassembled WGS sequence"/>
</dbReference>
<dbReference type="PANTHER" id="PTHR43677:SF1">
    <property type="entry name" value="ACRYLYL-COA REDUCTASE ACUI-RELATED"/>
    <property type="match status" value="1"/>
</dbReference>
<dbReference type="SMART" id="SM00829">
    <property type="entry name" value="PKS_ER"/>
    <property type="match status" value="1"/>
</dbReference>
<sequence length="332" mass="35686">MNTFKALVVTKQQDQTSVAIEQLSFEDLSSNEVLIEVHYSGVNYKDALATKVNGAVARTYPLIPGIDLAGVVKKSSAPQFKVGQEVLITGYDLGTAHHGGYSEYACVPAEWVVPLPENLSMKEAMIVGTAGFTAALSIYWLEKNGITPEQSILVTGATGGVGSMSVAMLKALGYQKIVASSRKATSQKDFLAQLGATEILSPEDLPLEKNRPLAKQKWHGVIDPVAGPLMPQLFAQVAYNGAYAVSGLTAGTQFEASVFPFILRGIKLLGIDSVACPTEIRLAIWQRIASDMKPKQLEQLIDHEVQLEELPAAFDKILAGKMVGRTIVTIKA</sequence>
<dbReference type="NCBIfam" id="TIGR02823">
    <property type="entry name" value="oxido_YhdH"/>
    <property type="match status" value="1"/>
</dbReference>